<dbReference type="GO" id="GO:0008526">
    <property type="term" value="F:phosphatidylinositol transfer activity"/>
    <property type="evidence" value="ECO:0007669"/>
    <property type="project" value="UniProtKB-UniRule"/>
</dbReference>
<evidence type="ECO:0000256" key="9">
    <source>
        <dbReference type="ARBA" id="ARBA00022824"/>
    </source>
</evidence>
<feature type="region of interest" description="Disordered" evidence="17">
    <location>
        <begin position="362"/>
        <end position="454"/>
    </location>
</feature>
<dbReference type="InterPro" id="IPR036865">
    <property type="entry name" value="CRAL-TRIO_dom_sf"/>
</dbReference>
<proteinExistence type="inferred from homology"/>
<dbReference type="PROSITE" id="PS50191">
    <property type="entry name" value="CRAL_TRIO"/>
    <property type="match status" value="1"/>
</dbReference>
<evidence type="ECO:0000259" key="18">
    <source>
        <dbReference type="PROSITE" id="PS50191"/>
    </source>
</evidence>
<keyword evidence="13 16" id="KW-0472">Membrane</keyword>
<evidence type="ECO:0000256" key="10">
    <source>
        <dbReference type="ARBA" id="ARBA00022848"/>
    </source>
</evidence>
<sequence length="454" mass="47725">MSAQPTNDTPAVAAAPAAAPASDAPAAVSTEAQSAAVAPTAEPTAPAGAPAPEQAKAEETTPAAQKTDEKPQETPAAAVEEKPAEKAKTPVAAFFEKLAGILEAAGHREMWGVKLTDDSHIPTTVVLQKFLRANDNDVSAAAEQLKKALEWRRDTDPGKLLDEVSFDNTKFGELGYVTTHLDTQGKETVITWNIYGAVKDKQATFGNVQEFIKWRAALMELSIRKLNLAKVESPIPDGGEDPYQMIQVHDYLNVSFLRMDPAVKKSSSETIRIFSMAYPELLKHKYFVNIPALMGWVFKAMKVFLAPKTVSKFHPLGYGAELANEIPSLKQSLPKEYGGSAESIKATGQTVKLGDAAAAPASAPATEVKAEAKTEMPAATETKAVEAPATAPAPAPAAIAAATSTEPAPVAAAEPAKTDGPKEAAQVPNVADLSIKDGAEAKEAPKEEAKSAAA</sequence>
<organism evidence="19 20">
    <name type="scientific">Colletotrichum spinosum</name>
    <dbReference type="NCBI Taxonomy" id="1347390"/>
    <lineage>
        <taxon>Eukaryota</taxon>
        <taxon>Fungi</taxon>
        <taxon>Dikarya</taxon>
        <taxon>Ascomycota</taxon>
        <taxon>Pezizomycotina</taxon>
        <taxon>Sordariomycetes</taxon>
        <taxon>Hypocreomycetidae</taxon>
        <taxon>Glomerellales</taxon>
        <taxon>Glomerellaceae</taxon>
        <taxon>Colletotrichum</taxon>
        <taxon>Colletotrichum orbiculare species complex</taxon>
    </lineage>
</organism>
<protein>
    <recommendedName>
        <fullName evidence="4 16">Phosphatidylinositol transfer protein SFH5</fullName>
        <shortName evidence="16">PITP SFH5</shortName>
    </recommendedName>
</protein>
<dbReference type="InterPro" id="IPR036273">
    <property type="entry name" value="CRAL/TRIO_N_dom_sf"/>
</dbReference>
<feature type="compositionally biased region" description="Basic and acidic residues" evidence="17">
    <location>
        <begin position="434"/>
        <end position="454"/>
    </location>
</feature>
<feature type="domain" description="CRAL-TRIO" evidence="18">
    <location>
        <begin position="161"/>
        <end position="345"/>
    </location>
</feature>
<dbReference type="GO" id="GO:0043001">
    <property type="term" value="P:Golgi to plasma membrane protein transport"/>
    <property type="evidence" value="ECO:0007669"/>
    <property type="project" value="TreeGrafter"/>
</dbReference>
<dbReference type="SUPFAM" id="SSF52087">
    <property type="entry name" value="CRAL/TRIO domain"/>
    <property type="match status" value="1"/>
</dbReference>
<evidence type="ECO:0000256" key="2">
    <source>
        <dbReference type="ARBA" id="ARBA00004406"/>
    </source>
</evidence>
<comment type="cofactor">
    <cofactor evidence="1">
        <name>heme b</name>
        <dbReference type="ChEBI" id="CHEBI:60344"/>
    </cofactor>
</comment>
<dbReference type="GO" id="GO:0032541">
    <property type="term" value="C:cortical endoplasmic reticulum"/>
    <property type="evidence" value="ECO:0007669"/>
    <property type="project" value="TreeGrafter"/>
</dbReference>
<comment type="function">
    <text evidence="15">Non-classical phosphatidylinositol (PtdIns) transfer protein (PITP), which exhibits PtdIns-binding/transfer activity in the absence of detectable PtdCho-binding/transfer activity. Regulates PtdIns(4,5)P2 homeostasis at the plasma membrane. Heme-binding protein that may play a role in organic oxidant-induced stress responses.</text>
</comment>
<keyword evidence="5 16" id="KW-0813">Transport</keyword>
<dbReference type="InterPro" id="IPR001251">
    <property type="entry name" value="CRAL-TRIO_dom"/>
</dbReference>
<dbReference type="SUPFAM" id="SSF46938">
    <property type="entry name" value="CRAL/TRIO N-terminal domain"/>
    <property type="match status" value="1"/>
</dbReference>
<evidence type="ECO:0000256" key="12">
    <source>
        <dbReference type="ARBA" id="ARBA00023055"/>
    </source>
</evidence>
<dbReference type="Gene3D" id="3.40.525.10">
    <property type="entry name" value="CRAL-TRIO lipid binding domain"/>
    <property type="match status" value="1"/>
</dbReference>
<dbReference type="SMART" id="SM00516">
    <property type="entry name" value="SEC14"/>
    <property type="match status" value="1"/>
</dbReference>
<evidence type="ECO:0000256" key="14">
    <source>
        <dbReference type="ARBA" id="ARBA00024146"/>
    </source>
</evidence>
<name>A0A4R8QJW7_9PEZI</name>
<dbReference type="Pfam" id="PF00650">
    <property type="entry name" value="CRAL_TRIO"/>
    <property type="match status" value="1"/>
</dbReference>
<comment type="subcellular location">
    <subcellularLocation>
        <location evidence="16">Cytoplasm</location>
    </subcellularLocation>
    <subcellularLocation>
        <location evidence="2 16">Endoplasmic reticulum membrane</location>
        <topology evidence="2 16">Peripheral membrane protein</topology>
    </subcellularLocation>
    <subcellularLocation>
        <location evidence="16">Microsome membrane</location>
        <topology evidence="16">Peripheral membrane protein</topology>
    </subcellularLocation>
</comment>
<keyword evidence="7" id="KW-0349">Heme</keyword>
<keyword evidence="8" id="KW-0479">Metal-binding</keyword>
<keyword evidence="9 16" id="KW-0256">Endoplasmic reticulum</keyword>
<comment type="similarity">
    <text evidence="3 16">Belongs to the SFH5 family.</text>
</comment>
<evidence type="ECO:0000256" key="4">
    <source>
        <dbReference type="ARBA" id="ARBA00018320"/>
    </source>
</evidence>
<dbReference type="AlphaFoldDB" id="A0A4R8QJW7"/>
<evidence type="ECO:0000256" key="7">
    <source>
        <dbReference type="ARBA" id="ARBA00022617"/>
    </source>
</evidence>
<dbReference type="CDD" id="cd00170">
    <property type="entry name" value="SEC14"/>
    <property type="match status" value="1"/>
</dbReference>
<dbReference type="GO" id="GO:0046872">
    <property type="term" value="F:metal ion binding"/>
    <property type="evidence" value="ECO:0007669"/>
    <property type="project" value="UniProtKB-KW"/>
</dbReference>
<gene>
    <name evidence="19" type="primary">sfh5</name>
    <name evidence="19" type="ORF">C8035_v007275</name>
</gene>
<dbReference type="GO" id="GO:0005829">
    <property type="term" value="C:cytosol"/>
    <property type="evidence" value="ECO:0007669"/>
    <property type="project" value="TreeGrafter"/>
</dbReference>
<dbReference type="PANTHER" id="PTHR47669">
    <property type="entry name" value="PHOSPHATIDYLINOSITOL TRANSFER PROTEIN SFH5"/>
    <property type="match status" value="1"/>
</dbReference>
<evidence type="ECO:0000256" key="8">
    <source>
        <dbReference type="ARBA" id="ARBA00022723"/>
    </source>
</evidence>
<evidence type="ECO:0000256" key="15">
    <source>
        <dbReference type="ARBA" id="ARBA00024180"/>
    </source>
</evidence>
<feature type="compositionally biased region" description="Low complexity" evidence="17">
    <location>
        <begin position="8"/>
        <end position="64"/>
    </location>
</feature>
<evidence type="ECO:0000256" key="11">
    <source>
        <dbReference type="ARBA" id="ARBA00023004"/>
    </source>
</evidence>
<keyword evidence="6 16" id="KW-0963">Cytoplasm</keyword>
<comment type="catalytic activity">
    <reaction evidence="14">
        <text>a 1,2-diacyl-sn-glycero-3-phospho-(1D-myo-inositol)(in) = a 1,2-diacyl-sn-glycero-3-phospho-(1D-myo-inositol)(out)</text>
        <dbReference type="Rhea" id="RHEA:38691"/>
        <dbReference type="ChEBI" id="CHEBI:57880"/>
    </reaction>
    <physiologicalReaction direction="left-to-right" evidence="14">
        <dbReference type="Rhea" id="RHEA:38692"/>
    </physiologicalReaction>
</comment>
<dbReference type="GO" id="GO:0005886">
    <property type="term" value="C:plasma membrane"/>
    <property type="evidence" value="ECO:0007669"/>
    <property type="project" value="TreeGrafter"/>
</dbReference>
<evidence type="ECO:0000256" key="1">
    <source>
        <dbReference type="ARBA" id="ARBA00001970"/>
    </source>
</evidence>
<evidence type="ECO:0000256" key="5">
    <source>
        <dbReference type="ARBA" id="ARBA00022448"/>
    </source>
</evidence>
<reference evidence="19 20" key="1">
    <citation type="submission" date="2018-11" db="EMBL/GenBank/DDBJ databases">
        <title>Genome sequence and assembly of Colletotrichum spinosum.</title>
        <authorList>
            <person name="Gan P."/>
            <person name="Shirasu K."/>
        </authorList>
    </citation>
    <scope>NUCLEOTIDE SEQUENCE [LARGE SCALE GENOMIC DNA]</scope>
    <source>
        <strain evidence="19 20">CBS 515.97</strain>
    </source>
</reference>
<evidence type="ECO:0000256" key="16">
    <source>
        <dbReference type="RuleBase" id="RU367059"/>
    </source>
</evidence>
<feature type="compositionally biased region" description="Low complexity" evidence="17">
    <location>
        <begin position="377"/>
        <end position="415"/>
    </location>
</feature>
<dbReference type="PANTHER" id="PTHR47669:SF1">
    <property type="entry name" value="PHOSPHATIDYLINOSITOL TRANSFER PROTEIN SFH5"/>
    <property type="match status" value="1"/>
</dbReference>
<accession>A0A4R8QJW7</accession>
<comment type="caution">
    <text evidence="19">The sequence shown here is derived from an EMBL/GenBank/DDBJ whole genome shotgun (WGS) entry which is preliminary data.</text>
</comment>
<dbReference type="GO" id="GO:0005789">
    <property type="term" value="C:endoplasmic reticulum membrane"/>
    <property type="evidence" value="ECO:0007669"/>
    <property type="project" value="UniProtKB-SubCell"/>
</dbReference>
<evidence type="ECO:0000313" key="19">
    <source>
        <dbReference type="EMBL" id="TDZ38380.1"/>
    </source>
</evidence>
<dbReference type="Proteomes" id="UP000295083">
    <property type="component" value="Unassembled WGS sequence"/>
</dbReference>
<dbReference type="GO" id="GO:0017157">
    <property type="term" value="P:regulation of exocytosis"/>
    <property type="evidence" value="ECO:0007669"/>
    <property type="project" value="TreeGrafter"/>
</dbReference>
<dbReference type="InterPro" id="IPR011074">
    <property type="entry name" value="CRAL/TRIO_N_dom"/>
</dbReference>
<evidence type="ECO:0000256" key="17">
    <source>
        <dbReference type="SAM" id="MobiDB-lite"/>
    </source>
</evidence>
<dbReference type="Pfam" id="PF03765">
    <property type="entry name" value="CRAL_TRIO_N"/>
    <property type="match status" value="1"/>
</dbReference>
<evidence type="ECO:0000256" key="3">
    <source>
        <dbReference type="ARBA" id="ARBA00006667"/>
    </source>
</evidence>
<dbReference type="EMBL" id="QAPG01000017">
    <property type="protein sequence ID" value="TDZ38380.1"/>
    <property type="molecule type" value="Genomic_DNA"/>
</dbReference>
<feature type="compositionally biased region" description="Basic and acidic residues" evidence="17">
    <location>
        <begin position="79"/>
        <end position="88"/>
    </location>
</feature>
<keyword evidence="11" id="KW-0408">Iron</keyword>
<keyword evidence="12 16" id="KW-0445">Lipid transport</keyword>
<evidence type="ECO:0000313" key="20">
    <source>
        <dbReference type="Proteomes" id="UP000295083"/>
    </source>
</evidence>
<evidence type="ECO:0000256" key="13">
    <source>
        <dbReference type="ARBA" id="ARBA00023136"/>
    </source>
</evidence>
<keyword evidence="20" id="KW-1185">Reference proteome</keyword>
<feature type="region of interest" description="Disordered" evidence="17">
    <location>
        <begin position="1"/>
        <end position="88"/>
    </location>
</feature>
<keyword evidence="10 16" id="KW-0492">Microsome</keyword>
<dbReference type="InterPro" id="IPR042938">
    <property type="entry name" value="Sfh5"/>
</dbReference>
<evidence type="ECO:0000256" key="6">
    <source>
        <dbReference type="ARBA" id="ARBA00022490"/>
    </source>
</evidence>